<dbReference type="Proteomes" id="UP000176424">
    <property type="component" value="Unassembled WGS sequence"/>
</dbReference>
<comment type="caution">
    <text evidence="1">The sequence shown here is derived from an EMBL/GenBank/DDBJ whole genome shotgun (WGS) entry which is preliminary data.</text>
</comment>
<dbReference type="EMBL" id="MEXR01000015">
    <property type="protein sequence ID" value="OGD10049.1"/>
    <property type="molecule type" value="Genomic_DNA"/>
</dbReference>
<evidence type="ECO:0000313" key="2">
    <source>
        <dbReference type="Proteomes" id="UP000176424"/>
    </source>
</evidence>
<protein>
    <submittedName>
        <fullName evidence="1">Uncharacterized protein</fullName>
    </submittedName>
</protein>
<reference evidence="1 2" key="1">
    <citation type="journal article" date="2016" name="Nat. Commun.">
        <title>Thousands of microbial genomes shed light on interconnected biogeochemical processes in an aquifer system.</title>
        <authorList>
            <person name="Anantharaman K."/>
            <person name="Brown C.T."/>
            <person name="Hug L.A."/>
            <person name="Sharon I."/>
            <person name="Castelle C.J."/>
            <person name="Probst A.J."/>
            <person name="Thomas B.C."/>
            <person name="Singh A."/>
            <person name="Wilkins M.J."/>
            <person name="Karaoz U."/>
            <person name="Brodie E.L."/>
            <person name="Williams K.H."/>
            <person name="Hubbard S.S."/>
            <person name="Banfield J.F."/>
        </authorList>
    </citation>
    <scope>NUCLEOTIDE SEQUENCE [LARGE SCALE GENOMIC DNA]</scope>
</reference>
<proteinExistence type="predicted"/>
<gene>
    <name evidence="1" type="ORF">A2397_04875</name>
</gene>
<sequence>MAASGKEQKNLFLEGLGNTDSAFKQFKDTLARASCEINRHDSEAVATQDMAALRRELHVELLPDRDQKLFKSLTTGKVRSYKKAYRIFDPYTKITLDQIRAMTPDQLMNLALVRGVMSIAARVYLARYIKKIHLQIINHHTGDIAGAHWWEFGNTNTLLSIFDNKANFTDPRRTFHEALTNRPLGIHMPGGM</sequence>
<name>A0A1F4ZUE7_9BACT</name>
<dbReference type="AlphaFoldDB" id="A0A1F4ZUE7"/>
<organism evidence="1 2">
    <name type="scientific">Candidatus Amesbacteria bacterium RIFOXYB1_FULL_44_23</name>
    <dbReference type="NCBI Taxonomy" id="1797263"/>
    <lineage>
        <taxon>Bacteria</taxon>
        <taxon>Candidatus Amesiibacteriota</taxon>
    </lineage>
</organism>
<evidence type="ECO:0000313" key="1">
    <source>
        <dbReference type="EMBL" id="OGD10049.1"/>
    </source>
</evidence>
<accession>A0A1F4ZUE7</accession>